<dbReference type="OrthoDB" id="2147163at2759"/>
<proteinExistence type="predicted"/>
<dbReference type="PANTHER" id="PTHR47668:SF1">
    <property type="entry name" value="DIENELACTONE HYDROLASE DOMAIN-CONTAINING PROTEIN-RELATED"/>
    <property type="match status" value="1"/>
</dbReference>
<dbReference type="Proteomes" id="UP000277580">
    <property type="component" value="Unassembled WGS sequence"/>
</dbReference>
<evidence type="ECO:0000313" key="3">
    <source>
        <dbReference type="Proteomes" id="UP000277580"/>
    </source>
</evidence>
<dbReference type="Gene3D" id="3.40.50.1820">
    <property type="entry name" value="alpha/beta hydrolase"/>
    <property type="match status" value="1"/>
</dbReference>
<dbReference type="GO" id="GO:0016787">
    <property type="term" value="F:hydrolase activity"/>
    <property type="evidence" value="ECO:0007669"/>
    <property type="project" value="UniProtKB-KW"/>
</dbReference>
<reference evidence="2 3" key="1">
    <citation type="journal article" date="2018" name="Nat. Ecol. Evol.">
        <title>Pezizomycetes genomes reveal the molecular basis of ectomycorrhizal truffle lifestyle.</title>
        <authorList>
            <person name="Murat C."/>
            <person name="Payen T."/>
            <person name="Noel B."/>
            <person name="Kuo A."/>
            <person name="Morin E."/>
            <person name="Chen J."/>
            <person name="Kohler A."/>
            <person name="Krizsan K."/>
            <person name="Balestrini R."/>
            <person name="Da Silva C."/>
            <person name="Montanini B."/>
            <person name="Hainaut M."/>
            <person name="Levati E."/>
            <person name="Barry K.W."/>
            <person name="Belfiori B."/>
            <person name="Cichocki N."/>
            <person name="Clum A."/>
            <person name="Dockter R.B."/>
            <person name="Fauchery L."/>
            <person name="Guy J."/>
            <person name="Iotti M."/>
            <person name="Le Tacon F."/>
            <person name="Lindquist E.A."/>
            <person name="Lipzen A."/>
            <person name="Malagnac F."/>
            <person name="Mello A."/>
            <person name="Molinier V."/>
            <person name="Miyauchi S."/>
            <person name="Poulain J."/>
            <person name="Riccioni C."/>
            <person name="Rubini A."/>
            <person name="Sitrit Y."/>
            <person name="Splivallo R."/>
            <person name="Traeger S."/>
            <person name="Wang M."/>
            <person name="Zifcakova L."/>
            <person name="Wipf D."/>
            <person name="Zambonelli A."/>
            <person name="Paolocci F."/>
            <person name="Nowrousian M."/>
            <person name="Ottonello S."/>
            <person name="Baldrian P."/>
            <person name="Spatafora J.W."/>
            <person name="Henrissat B."/>
            <person name="Nagy L.G."/>
            <person name="Aury J.M."/>
            <person name="Wincker P."/>
            <person name="Grigoriev I.V."/>
            <person name="Bonfante P."/>
            <person name="Martin F.M."/>
        </authorList>
    </citation>
    <scope>NUCLEOTIDE SEQUENCE [LARGE SCALE GENOMIC DNA]</scope>
    <source>
        <strain evidence="2 3">CCBAS932</strain>
    </source>
</reference>
<accession>A0A3N4KHM7</accession>
<dbReference type="InParanoid" id="A0A3N4KHM7"/>
<keyword evidence="2" id="KW-0378">Hydrolase</keyword>
<evidence type="ECO:0000313" key="2">
    <source>
        <dbReference type="EMBL" id="RPB10063.1"/>
    </source>
</evidence>
<dbReference type="Pfam" id="PF01738">
    <property type="entry name" value="DLH"/>
    <property type="match status" value="1"/>
</dbReference>
<evidence type="ECO:0000259" key="1">
    <source>
        <dbReference type="Pfam" id="PF01738"/>
    </source>
</evidence>
<dbReference type="InterPro" id="IPR002925">
    <property type="entry name" value="Dienelactn_hydro"/>
</dbReference>
<dbReference type="AlphaFoldDB" id="A0A3N4KHM7"/>
<sequence>MSTHSKACCTVPPIVAKDYTLKGTFAEIGGLRTYVTGNKNAKFAVLSLFDIFSYSPQIQQGADIIAASGDYLVVMPDYFMGNVLDHTLYPPDTPEKWAIIKAFVHDWADFQKGIENTKVFLPALKEQYKSIESIAAVGFCWGGKVAVLMSGEDTPFKVTIQVHPGQFDAEDAKGVTIPHMILASKDEPAEAIAGSAEALKNSKVEAVRNAAVVETYPTMPHGWMAARANLSDEGNVKEYERGYKQVVNYLQEHLNAAA</sequence>
<name>A0A3N4KHM7_9PEZI</name>
<gene>
    <name evidence="2" type="ORF">P167DRAFT_537993</name>
</gene>
<dbReference type="STRING" id="1392247.A0A3N4KHM7"/>
<keyword evidence="3" id="KW-1185">Reference proteome</keyword>
<protein>
    <submittedName>
        <fullName evidence="2">Dienelactone hydrolase</fullName>
    </submittedName>
</protein>
<dbReference type="EMBL" id="ML119146">
    <property type="protein sequence ID" value="RPB10063.1"/>
    <property type="molecule type" value="Genomic_DNA"/>
</dbReference>
<dbReference type="PANTHER" id="PTHR47668">
    <property type="entry name" value="DIENELACTONE HYDROLASE FAMILY PROTEIN (AFU_ORTHOLOGUE AFUA_6G01940)"/>
    <property type="match status" value="1"/>
</dbReference>
<dbReference type="InterPro" id="IPR029058">
    <property type="entry name" value="AB_hydrolase_fold"/>
</dbReference>
<dbReference type="SUPFAM" id="SSF53474">
    <property type="entry name" value="alpha/beta-Hydrolases"/>
    <property type="match status" value="1"/>
</dbReference>
<feature type="domain" description="Dienelactone hydrolase" evidence="1">
    <location>
        <begin position="32"/>
        <end position="253"/>
    </location>
</feature>
<organism evidence="2 3">
    <name type="scientific">Morchella conica CCBAS932</name>
    <dbReference type="NCBI Taxonomy" id="1392247"/>
    <lineage>
        <taxon>Eukaryota</taxon>
        <taxon>Fungi</taxon>
        <taxon>Dikarya</taxon>
        <taxon>Ascomycota</taxon>
        <taxon>Pezizomycotina</taxon>
        <taxon>Pezizomycetes</taxon>
        <taxon>Pezizales</taxon>
        <taxon>Morchellaceae</taxon>
        <taxon>Morchella</taxon>
    </lineage>
</organism>